<accession>A0A917V5T0</accession>
<dbReference type="GO" id="GO:0022857">
    <property type="term" value="F:transmembrane transporter activity"/>
    <property type="evidence" value="ECO:0007669"/>
    <property type="project" value="InterPro"/>
</dbReference>
<dbReference type="EMBL" id="BMMF01000008">
    <property type="protein sequence ID" value="GGK40766.1"/>
    <property type="molecule type" value="Genomic_DNA"/>
</dbReference>
<keyword evidence="1" id="KW-0732">Signal</keyword>
<reference evidence="3 4" key="1">
    <citation type="journal article" date="2014" name="Int. J. Syst. Evol. Microbiol.">
        <title>Complete genome sequence of Corynebacterium casei LMG S-19264T (=DSM 44701T), isolated from a smear-ripened cheese.</title>
        <authorList>
            <consortium name="US DOE Joint Genome Institute (JGI-PGF)"/>
            <person name="Walter F."/>
            <person name="Albersmeier A."/>
            <person name="Kalinowski J."/>
            <person name="Ruckert C."/>
        </authorList>
    </citation>
    <scope>NUCLEOTIDE SEQUENCE [LARGE SCALE GENOMIC DNA]</scope>
    <source>
        <strain evidence="3 4">CGMCC 1.9161</strain>
    </source>
</reference>
<gene>
    <name evidence="3" type="ORF">GCM10011322_29900</name>
</gene>
<dbReference type="Gene3D" id="3.40.190.10">
    <property type="entry name" value="Periplasmic binding protein-like II"/>
    <property type="match status" value="1"/>
</dbReference>
<feature type="chain" id="PRO_5038070708" evidence="1">
    <location>
        <begin position="25"/>
        <end position="338"/>
    </location>
</feature>
<proteinExistence type="predicted"/>
<evidence type="ECO:0000313" key="3">
    <source>
        <dbReference type="EMBL" id="GGK40766.1"/>
    </source>
</evidence>
<protein>
    <submittedName>
        <fullName evidence="3">Glycine betaine ABC transporter substrate-binding protein</fullName>
    </submittedName>
</protein>
<dbReference type="CDD" id="cd13638">
    <property type="entry name" value="PBP2_EcProx_like"/>
    <property type="match status" value="1"/>
</dbReference>
<comment type="caution">
    <text evidence="3">The sequence shown here is derived from an EMBL/GenBank/DDBJ whole genome shotgun (WGS) entry which is preliminary data.</text>
</comment>
<dbReference type="InterPro" id="IPR007210">
    <property type="entry name" value="ABC_Gly_betaine_transp_sub-bd"/>
</dbReference>
<sequence length="338" mass="37073">MRTTTTASAIALIAALGLTAPASAQDAPAMPGEGKTVQPMTSGIAEEIFQHVVLFEGLRQLGYTVEDPLEGEYAVMHVALGQGDADFTGVHWNLLHQEFFENSGGEEAMVKLGTFIDDVLQGYLIDKATADEHGITSLAQLQDPEIAALFDANGDGMADLTGCNPGWGCELVIEHQIPEYELDETVQHNQGSYFALMADTIARFERGEPVLYYTWTPLWVSGTLVPGEDVEWLEVPYTSLPNNPDATTEDTSAEGKNLGFAVDEIRVLANREWAEENPAAARFLELAEIPINDVSAQNLLMQEGEDSMEDIERHAQEWIQENIEQFNGWLDEARAVEG</sequence>
<keyword evidence="4" id="KW-1185">Reference proteome</keyword>
<dbReference type="GO" id="GO:0043190">
    <property type="term" value="C:ATP-binding cassette (ABC) transporter complex"/>
    <property type="evidence" value="ECO:0007669"/>
    <property type="project" value="InterPro"/>
</dbReference>
<dbReference type="SUPFAM" id="SSF53850">
    <property type="entry name" value="Periplasmic binding protein-like II"/>
    <property type="match status" value="1"/>
</dbReference>
<evidence type="ECO:0000259" key="2">
    <source>
        <dbReference type="Pfam" id="PF04069"/>
    </source>
</evidence>
<dbReference type="AlphaFoldDB" id="A0A917V5T0"/>
<organism evidence="3 4">
    <name type="scientific">Salinarimonas ramus</name>
    <dbReference type="NCBI Taxonomy" id="690164"/>
    <lineage>
        <taxon>Bacteria</taxon>
        <taxon>Pseudomonadati</taxon>
        <taxon>Pseudomonadota</taxon>
        <taxon>Alphaproteobacteria</taxon>
        <taxon>Hyphomicrobiales</taxon>
        <taxon>Salinarimonadaceae</taxon>
        <taxon>Salinarimonas</taxon>
    </lineage>
</organism>
<dbReference type="Proteomes" id="UP000600449">
    <property type="component" value="Unassembled WGS sequence"/>
</dbReference>
<name>A0A917V5T0_9HYPH</name>
<dbReference type="Gene3D" id="3.40.190.100">
    <property type="entry name" value="Glycine betaine-binding periplasmic protein, domain 2"/>
    <property type="match status" value="1"/>
</dbReference>
<evidence type="ECO:0000313" key="4">
    <source>
        <dbReference type="Proteomes" id="UP000600449"/>
    </source>
</evidence>
<dbReference type="NCBIfam" id="NF008334">
    <property type="entry name" value="PRK11119.1"/>
    <property type="match status" value="1"/>
</dbReference>
<evidence type="ECO:0000256" key="1">
    <source>
        <dbReference type="SAM" id="SignalP"/>
    </source>
</evidence>
<feature type="signal peptide" evidence="1">
    <location>
        <begin position="1"/>
        <end position="24"/>
    </location>
</feature>
<dbReference type="RefSeq" id="WP_188914021.1">
    <property type="nucleotide sequence ID" value="NZ_BMMF01000008.1"/>
</dbReference>
<dbReference type="Pfam" id="PF04069">
    <property type="entry name" value="OpuAC"/>
    <property type="match status" value="1"/>
</dbReference>
<feature type="domain" description="ABC-type glycine betaine transport system substrate-binding" evidence="2">
    <location>
        <begin position="36"/>
        <end position="321"/>
    </location>
</feature>